<evidence type="ECO:0000256" key="12">
    <source>
        <dbReference type="SAM" id="Phobius"/>
    </source>
</evidence>
<dbReference type="KEGG" id="lip:LI1114"/>
<dbReference type="SUPFAM" id="SSF109998">
    <property type="entry name" value="Triger factor/SurA peptide-binding domain-like"/>
    <property type="match status" value="1"/>
</dbReference>
<feature type="domain" description="PpiC" evidence="13">
    <location>
        <begin position="264"/>
        <end position="365"/>
    </location>
</feature>
<protein>
    <recommendedName>
        <fullName evidence="9">Periplasmic chaperone PpiD</fullName>
    </recommendedName>
    <alternativeName>
        <fullName evidence="10">Periplasmic folding chaperone</fullName>
    </alternativeName>
</protein>
<dbReference type="PROSITE" id="PS50198">
    <property type="entry name" value="PPIC_PPIASE_2"/>
    <property type="match status" value="1"/>
</dbReference>
<dbReference type="AlphaFoldDB" id="Q1MPA9"/>
<evidence type="ECO:0000256" key="10">
    <source>
        <dbReference type="ARBA" id="ARBA00042775"/>
    </source>
</evidence>
<dbReference type="InterPro" id="IPR027304">
    <property type="entry name" value="Trigger_fact/SurA_dom_sf"/>
</dbReference>
<organism evidence="14 15">
    <name type="scientific">Lawsonia intracellularis (strain PHE/MN1-00)</name>
    <dbReference type="NCBI Taxonomy" id="363253"/>
    <lineage>
        <taxon>Bacteria</taxon>
        <taxon>Pseudomonadati</taxon>
        <taxon>Thermodesulfobacteriota</taxon>
        <taxon>Desulfovibrionia</taxon>
        <taxon>Desulfovibrionales</taxon>
        <taxon>Desulfovibrionaceae</taxon>
        <taxon>Lawsonia</taxon>
    </lineage>
</organism>
<evidence type="ECO:0000313" key="14">
    <source>
        <dbReference type="EMBL" id="CAJ55168.1"/>
    </source>
</evidence>
<feature type="transmembrane region" description="Helical" evidence="12">
    <location>
        <begin position="12"/>
        <end position="31"/>
    </location>
</feature>
<evidence type="ECO:0000256" key="3">
    <source>
        <dbReference type="ARBA" id="ARBA00022519"/>
    </source>
</evidence>
<evidence type="ECO:0000256" key="7">
    <source>
        <dbReference type="ARBA" id="ARBA00023186"/>
    </source>
</evidence>
<name>Q1MPA9_LAWIP</name>
<keyword evidence="2" id="KW-1003">Cell membrane</keyword>
<keyword evidence="11 14" id="KW-0413">Isomerase</keyword>
<dbReference type="Gene3D" id="1.10.4030.10">
    <property type="entry name" value="Porin chaperone SurA, peptide-binding domain"/>
    <property type="match status" value="1"/>
</dbReference>
<dbReference type="PANTHER" id="PTHR47529:SF1">
    <property type="entry name" value="PERIPLASMIC CHAPERONE PPID"/>
    <property type="match status" value="1"/>
</dbReference>
<sequence length="629" mass="70688">MLDFIRSNAQSWGVKIAFGLIIIVFIFWGIGTLSGGPEVEVVSVNGQSITIQELQKRCEEIEQNIRQNFPTISAAEINTFRIKQLATQQLILETLVLQEANRIGLIITPIELRKTIESFPAFHNTEGKFDPAIYLQFLKERNDTPGHFESQIRTNLLINKIQQEITAGAYISPTEAYDVYMYESATRTIQYLLFPTEDYLNKVNISADEVAKFYNESSEQFKTPTELNLEYLLITPRSLANNQTIDDTTVSEYYQKHKEDFKSPEQIHAQHIVVFAPENSEPEVLKKAQEKINQAANAIKKGEDFSSVAKKFSQDNVAQNGGDLGWFTYEQAVPAFADVAFSLTPGEISQPIQTPVGYHIIKLIDKKPEEIKSFDEVSKTIQQRLAEDKASIELQDVLENVQLALIENKSLTEAGKPYNLSPISTGLFPIKDIASQLELAKPDELSKLTHVSPGTILENPLITKTGYVIIKVKDIKPESIKSIEVVENQISSLLKKQKANELAMKAAEEQLTILKNSSIPPAVAKNLKTSPAIIRSATIENLKNPQLVPDTFKATPGSWLTTPYTVEQGVLIAYVSKEVVYPSKEQWDNIKEAFMSAIVKSKREQMFKGFLTMLEKQAKITIKEEKIIN</sequence>
<dbReference type="PANTHER" id="PTHR47529">
    <property type="entry name" value="PEPTIDYL-PROLYL CIS-TRANS ISOMERASE D"/>
    <property type="match status" value="1"/>
</dbReference>
<evidence type="ECO:0000256" key="11">
    <source>
        <dbReference type="PROSITE-ProRule" id="PRU00278"/>
    </source>
</evidence>
<keyword evidence="5 12" id="KW-1133">Transmembrane helix</keyword>
<keyword evidence="15" id="KW-1185">Reference proteome</keyword>
<evidence type="ECO:0000256" key="1">
    <source>
        <dbReference type="ARBA" id="ARBA00004382"/>
    </source>
</evidence>
<dbReference type="HOGENOM" id="CLU_023843_1_0_7"/>
<evidence type="ECO:0000259" key="13">
    <source>
        <dbReference type="PROSITE" id="PS50198"/>
    </source>
</evidence>
<dbReference type="Gene3D" id="3.10.50.40">
    <property type="match status" value="1"/>
</dbReference>
<evidence type="ECO:0000256" key="8">
    <source>
        <dbReference type="ARBA" id="ARBA00038408"/>
    </source>
</evidence>
<evidence type="ECO:0000256" key="5">
    <source>
        <dbReference type="ARBA" id="ARBA00022989"/>
    </source>
</evidence>
<dbReference type="Proteomes" id="UP000002430">
    <property type="component" value="Chromosome"/>
</dbReference>
<comment type="subcellular location">
    <subcellularLocation>
        <location evidence="1">Cell inner membrane</location>
        <topology evidence="1">Single-pass type II membrane protein</topology>
        <orientation evidence="1">Periplasmic side</orientation>
    </subcellularLocation>
</comment>
<evidence type="ECO:0000256" key="9">
    <source>
        <dbReference type="ARBA" id="ARBA00040743"/>
    </source>
</evidence>
<reference evidence="14 15" key="1">
    <citation type="submission" date="2005-11" db="EMBL/GenBank/DDBJ databases">
        <title>The complete genome sequence of Lawsonia intracellularis: the causative agent of proliferative enteropathy.</title>
        <authorList>
            <person name="Kaur K."/>
            <person name="Zhang Q."/>
            <person name="Beckler D."/>
            <person name="Munir S."/>
            <person name="Li L."/>
            <person name="Kinsley K."/>
            <person name="Herron L."/>
            <person name="Peterson A."/>
            <person name="May B."/>
            <person name="Singh S."/>
            <person name="Gebhart C."/>
            <person name="Kapur V."/>
        </authorList>
    </citation>
    <scope>NUCLEOTIDE SEQUENCE [LARGE SCALE GENOMIC DNA]</scope>
    <source>
        <strain evidence="14 15">PHE/MN1-00</strain>
    </source>
</reference>
<evidence type="ECO:0000256" key="4">
    <source>
        <dbReference type="ARBA" id="ARBA00022692"/>
    </source>
</evidence>
<dbReference type="EMBL" id="AM180252">
    <property type="protein sequence ID" value="CAJ55168.1"/>
    <property type="molecule type" value="Genomic_DNA"/>
</dbReference>
<dbReference type="InterPro" id="IPR000297">
    <property type="entry name" value="PPIase_PpiC"/>
</dbReference>
<dbReference type="Pfam" id="PF00639">
    <property type="entry name" value="Rotamase"/>
    <property type="match status" value="1"/>
</dbReference>
<dbReference type="RefSeq" id="WP_011527197.1">
    <property type="nucleotide sequence ID" value="NC_008011.1"/>
</dbReference>
<dbReference type="InterPro" id="IPR046357">
    <property type="entry name" value="PPIase_dom_sf"/>
</dbReference>
<dbReference type="Pfam" id="PF13624">
    <property type="entry name" value="SurA_N_3"/>
    <property type="match status" value="1"/>
</dbReference>
<comment type="similarity">
    <text evidence="8">Belongs to the PpiD chaperone family.</text>
</comment>
<dbReference type="STRING" id="363253.LI1114"/>
<keyword evidence="3" id="KW-0997">Cell inner membrane</keyword>
<keyword evidence="7" id="KW-0143">Chaperone</keyword>
<keyword evidence="6 12" id="KW-0472">Membrane</keyword>
<keyword evidence="4 12" id="KW-0812">Transmembrane</keyword>
<dbReference type="GO" id="GO:0005886">
    <property type="term" value="C:plasma membrane"/>
    <property type="evidence" value="ECO:0007669"/>
    <property type="project" value="UniProtKB-SubCell"/>
</dbReference>
<evidence type="ECO:0000256" key="6">
    <source>
        <dbReference type="ARBA" id="ARBA00023136"/>
    </source>
</evidence>
<keyword evidence="11" id="KW-0697">Rotamase</keyword>
<evidence type="ECO:0000256" key="2">
    <source>
        <dbReference type="ARBA" id="ARBA00022475"/>
    </source>
</evidence>
<dbReference type="eggNOG" id="COG0760">
    <property type="taxonomic scope" value="Bacteria"/>
</dbReference>
<proteinExistence type="inferred from homology"/>
<accession>Q1MPA9</accession>
<dbReference type="InterPro" id="IPR052029">
    <property type="entry name" value="PpiD_chaperone"/>
</dbReference>
<dbReference type="GO" id="GO:0003755">
    <property type="term" value="F:peptidyl-prolyl cis-trans isomerase activity"/>
    <property type="evidence" value="ECO:0007669"/>
    <property type="project" value="UniProtKB-KW"/>
</dbReference>
<evidence type="ECO:0000313" key="15">
    <source>
        <dbReference type="Proteomes" id="UP000002430"/>
    </source>
</evidence>
<dbReference type="OrthoDB" id="9812372at2"/>
<gene>
    <name evidence="14" type="ordered locus">LI1114</name>
</gene>
<dbReference type="SUPFAM" id="SSF54534">
    <property type="entry name" value="FKBP-like"/>
    <property type="match status" value="1"/>
</dbReference>